<dbReference type="PANTHER" id="PTHR28204">
    <property type="entry name" value="MITOCHONDRIAL DISTRIBUTION AND MORPHOLOGY PROTEIN 12"/>
    <property type="match status" value="1"/>
</dbReference>
<dbReference type="GO" id="GO:0032865">
    <property type="term" value="C:ERMES complex"/>
    <property type="evidence" value="ECO:0007669"/>
    <property type="project" value="InterPro"/>
</dbReference>
<keyword evidence="3" id="KW-1185">Reference proteome</keyword>
<dbReference type="GO" id="GO:0015914">
    <property type="term" value="P:phospholipid transport"/>
    <property type="evidence" value="ECO:0007669"/>
    <property type="project" value="TreeGrafter"/>
</dbReference>
<dbReference type="PANTHER" id="PTHR28204:SF1">
    <property type="entry name" value="MITOCHONDRIAL DISTRIBUTION AND MORPHOLOGY PROTEIN 12"/>
    <property type="match status" value="1"/>
</dbReference>
<dbReference type="GO" id="GO:0007005">
    <property type="term" value="P:mitochondrion organization"/>
    <property type="evidence" value="ECO:0007669"/>
    <property type="project" value="InterPro"/>
</dbReference>
<evidence type="ECO:0000313" key="3">
    <source>
        <dbReference type="Proteomes" id="UP000239156"/>
    </source>
</evidence>
<evidence type="ECO:0000313" key="2">
    <source>
        <dbReference type="EMBL" id="POV95447.1"/>
    </source>
</evidence>
<proteinExistence type="predicted"/>
<protein>
    <recommendedName>
        <fullName evidence="4">DUF4219 domain-containing protein</fullName>
    </recommendedName>
</protein>
<name>A0A2S4UDU2_9BASI</name>
<reference evidence="2" key="1">
    <citation type="submission" date="2017-12" db="EMBL/GenBank/DDBJ databases">
        <title>Gene loss provides genomic basis for host adaptation in cereal stripe rust fungi.</title>
        <authorList>
            <person name="Xia C."/>
        </authorList>
    </citation>
    <scope>NUCLEOTIDE SEQUENCE [LARGE SCALE GENOMIC DNA]</scope>
    <source>
        <strain evidence="2">93-210</strain>
    </source>
</reference>
<dbReference type="InterPro" id="IPR027532">
    <property type="entry name" value="Mdm12"/>
</dbReference>
<dbReference type="AlphaFoldDB" id="A0A2S4UDU2"/>
<dbReference type="EMBL" id="PKSL01000344">
    <property type="protein sequence ID" value="POV95447.1"/>
    <property type="molecule type" value="Genomic_DNA"/>
</dbReference>
<organism evidence="2 3">
    <name type="scientific">Puccinia striiformis</name>
    <dbReference type="NCBI Taxonomy" id="27350"/>
    <lineage>
        <taxon>Eukaryota</taxon>
        <taxon>Fungi</taxon>
        <taxon>Dikarya</taxon>
        <taxon>Basidiomycota</taxon>
        <taxon>Pucciniomycotina</taxon>
        <taxon>Pucciniomycetes</taxon>
        <taxon>Pucciniales</taxon>
        <taxon>Pucciniaceae</taxon>
        <taxon>Puccinia</taxon>
    </lineage>
</organism>
<sequence>MIVLRKNFFLLSYILTTSKTHSLPTLTIHNMTGPPLYLTDTNYGPWAFLMKSKLDKIGAWQVVTGEKQLKEEDKPDDKVEYFRLDRVASNELVEHLDSNHLGYVSQSLSETEASSGYSIWRLLKHKYAGDDHISKDLALEKFLEFQYIDSTANFIAEARAINHWLVSAKFLQSFRDVISVGCAKRYCSHHAESTRKDAAQNHLDRVSMTNPQHAFLATGDKIYLCPHCKRGFTICSHCDKAGHTEVNCFEKHPERRNALKSDSSASSSKSKLGAQAHLAFTPVINTPPHGFTSEQAESERNFQAMLANPEYKRLHPNVEYRL</sequence>
<dbReference type="Proteomes" id="UP000239156">
    <property type="component" value="Unassembled WGS sequence"/>
</dbReference>
<evidence type="ECO:0000256" key="1">
    <source>
        <dbReference type="ARBA" id="ARBA00022824"/>
    </source>
</evidence>
<dbReference type="Pfam" id="PF14223">
    <property type="entry name" value="Retrotran_gag_2"/>
    <property type="match status" value="1"/>
</dbReference>
<dbReference type="GO" id="GO:1990456">
    <property type="term" value="P:mitochondrion-endoplasmic reticulum membrane tethering"/>
    <property type="evidence" value="ECO:0007669"/>
    <property type="project" value="TreeGrafter"/>
</dbReference>
<dbReference type="VEuPathDB" id="FungiDB:PSHT_10834"/>
<gene>
    <name evidence="2" type="ORF">PSTT_16252</name>
</gene>
<keyword evidence="1" id="KW-0256">Endoplasmic reticulum</keyword>
<comment type="caution">
    <text evidence="2">The sequence shown here is derived from an EMBL/GenBank/DDBJ whole genome shotgun (WGS) entry which is preliminary data.</text>
</comment>
<dbReference type="VEuPathDB" id="FungiDB:PSTT_16252"/>
<evidence type="ECO:0008006" key="4">
    <source>
        <dbReference type="Google" id="ProtNLM"/>
    </source>
</evidence>
<accession>A0A2S4UDU2</accession>